<dbReference type="EMBL" id="JAQQLI010000023">
    <property type="protein sequence ID" value="MDC7787107.1"/>
    <property type="molecule type" value="Genomic_DNA"/>
</dbReference>
<dbReference type="Pfam" id="PF13410">
    <property type="entry name" value="GST_C_2"/>
    <property type="match status" value="1"/>
</dbReference>
<reference evidence="2" key="1">
    <citation type="journal article" date="2023" name="Microbiol Resour">
        <title>Genome Sequences of Rhodoplanes serenus and Two Thermotolerant Strains, Rhodoplanes tepidamans and 'Rhodoplanes cryptolactis,' Further Refine the Genus.</title>
        <authorList>
            <person name="Rayyan A.A."/>
            <person name="Kyndt J.A."/>
        </authorList>
    </citation>
    <scope>NUCLEOTIDE SEQUENCE</scope>
    <source>
        <strain evidence="2">DSM 9987</strain>
    </source>
</reference>
<gene>
    <name evidence="2" type="ORF">PQJ73_15550</name>
</gene>
<keyword evidence="3" id="KW-1185">Reference proteome</keyword>
<dbReference type="PANTHER" id="PTHR43968:SF6">
    <property type="entry name" value="GLUTATHIONE S-TRANSFERASE OMEGA"/>
    <property type="match status" value="1"/>
</dbReference>
<sequence>MLLHWSPRSPFVRKVMIVAHETGLADRIDCRRTVVAATQPNAALMRENPLNKLPTLIRDDGTALYDSAVICEYLDGLHAGPRLIPAEREAYFTALRRAALGDGLLDLLILWRYERARTHPDPAHLAACAVKADACLAVLEDEAEALAATPFGIGHVALGCALSYVDFRFPELAWRTGRPRLAAWYAGFAQRPSARATELRDG</sequence>
<protein>
    <submittedName>
        <fullName evidence="2">Glutathione S-transferase</fullName>
    </submittedName>
</protein>
<dbReference type="PANTHER" id="PTHR43968">
    <property type="match status" value="1"/>
</dbReference>
<name>A0ABT5JBW9_RHOTP</name>
<dbReference type="Proteomes" id="UP001165652">
    <property type="component" value="Unassembled WGS sequence"/>
</dbReference>
<dbReference type="Gene3D" id="1.20.1050.10">
    <property type="match status" value="1"/>
</dbReference>
<accession>A0ABT5JBW9</accession>
<dbReference type="InterPro" id="IPR050983">
    <property type="entry name" value="GST_Omega/HSP26"/>
</dbReference>
<dbReference type="PROSITE" id="PS50404">
    <property type="entry name" value="GST_NTER"/>
    <property type="match status" value="1"/>
</dbReference>
<dbReference type="Pfam" id="PF13409">
    <property type="entry name" value="GST_N_2"/>
    <property type="match status" value="1"/>
</dbReference>
<reference evidence="2" key="2">
    <citation type="submission" date="2023-02" db="EMBL/GenBank/DDBJ databases">
        <authorList>
            <person name="Rayyan A."/>
            <person name="Meyer T."/>
            <person name="Kyndt J.A."/>
        </authorList>
    </citation>
    <scope>NUCLEOTIDE SEQUENCE</scope>
    <source>
        <strain evidence="2">DSM 9987</strain>
    </source>
</reference>
<evidence type="ECO:0000313" key="3">
    <source>
        <dbReference type="Proteomes" id="UP001165652"/>
    </source>
</evidence>
<dbReference type="RefSeq" id="WP_272777948.1">
    <property type="nucleotide sequence ID" value="NZ_JAQQLI010000023.1"/>
</dbReference>
<dbReference type="SUPFAM" id="SSF47616">
    <property type="entry name" value="GST C-terminal domain-like"/>
    <property type="match status" value="1"/>
</dbReference>
<dbReference type="InterPro" id="IPR004045">
    <property type="entry name" value="Glutathione_S-Trfase_N"/>
</dbReference>
<dbReference type="CDD" id="cd03049">
    <property type="entry name" value="GST_N_3"/>
    <property type="match status" value="1"/>
</dbReference>
<evidence type="ECO:0000313" key="2">
    <source>
        <dbReference type="EMBL" id="MDC7787107.1"/>
    </source>
</evidence>
<organism evidence="2 3">
    <name type="scientific">Rhodoplanes tepidamans</name>
    <name type="common">Rhodoplanes cryptolactis</name>
    <dbReference type="NCBI Taxonomy" id="200616"/>
    <lineage>
        <taxon>Bacteria</taxon>
        <taxon>Pseudomonadati</taxon>
        <taxon>Pseudomonadota</taxon>
        <taxon>Alphaproteobacteria</taxon>
        <taxon>Hyphomicrobiales</taxon>
        <taxon>Nitrobacteraceae</taxon>
        <taxon>Rhodoplanes</taxon>
    </lineage>
</organism>
<dbReference type="Gene3D" id="3.40.30.10">
    <property type="entry name" value="Glutaredoxin"/>
    <property type="match status" value="1"/>
</dbReference>
<evidence type="ECO:0000259" key="1">
    <source>
        <dbReference type="PROSITE" id="PS50404"/>
    </source>
</evidence>
<dbReference type="InterPro" id="IPR036249">
    <property type="entry name" value="Thioredoxin-like_sf"/>
</dbReference>
<feature type="domain" description="GST N-terminal" evidence="1">
    <location>
        <begin position="1"/>
        <end position="82"/>
    </location>
</feature>
<proteinExistence type="predicted"/>
<comment type="caution">
    <text evidence="2">The sequence shown here is derived from an EMBL/GenBank/DDBJ whole genome shotgun (WGS) entry which is preliminary data.</text>
</comment>
<dbReference type="InterPro" id="IPR036282">
    <property type="entry name" value="Glutathione-S-Trfase_C_sf"/>
</dbReference>
<dbReference type="SUPFAM" id="SSF52833">
    <property type="entry name" value="Thioredoxin-like"/>
    <property type="match status" value="1"/>
</dbReference>